<dbReference type="Gene3D" id="1.25.40.20">
    <property type="entry name" value="Ankyrin repeat-containing domain"/>
    <property type="match status" value="1"/>
</dbReference>
<feature type="repeat" description="ANK" evidence="3">
    <location>
        <begin position="154"/>
        <end position="186"/>
    </location>
</feature>
<dbReference type="RefSeq" id="WP_214813057.1">
    <property type="nucleotide sequence ID" value="NZ_CP075897.1"/>
</dbReference>
<dbReference type="Proteomes" id="UP000679498">
    <property type="component" value="Chromosome"/>
</dbReference>
<name>A0ABX8G7W1_EXIAC</name>
<dbReference type="InterPro" id="IPR002110">
    <property type="entry name" value="Ankyrin_rpt"/>
</dbReference>
<accession>A0ABX8G7W1</accession>
<dbReference type="SUPFAM" id="SSF48403">
    <property type="entry name" value="Ankyrin repeat"/>
    <property type="match status" value="1"/>
</dbReference>
<evidence type="ECO:0000256" key="1">
    <source>
        <dbReference type="ARBA" id="ARBA00022737"/>
    </source>
</evidence>
<protein>
    <submittedName>
        <fullName evidence="4">Ankyrin repeat domain-containing protein</fullName>
    </submittedName>
</protein>
<dbReference type="EMBL" id="CP075897">
    <property type="protein sequence ID" value="QWB29272.1"/>
    <property type="molecule type" value="Genomic_DNA"/>
</dbReference>
<organism evidence="4 5">
    <name type="scientific">Exiguobacterium acetylicum</name>
    <name type="common">Brevibacterium acetylicum</name>
    <dbReference type="NCBI Taxonomy" id="41170"/>
    <lineage>
        <taxon>Bacteria</taxon>
        <taxon>Bacillati</taxon>
        <taxon>Bacillota</taxon>
        <taxon>Bacilli</taxon>
        <taxon>Bacillales</taxon>
        <taxon>Bacillales Family XII. Incertae Sedis</taxon>
        <taxon>Exiguobacterium</taxon>
    </lineage>
</organism>
<dbReference type="PROSITE" id="PS50088">
    <property type="entry name" value="ANK_REPEAT"/>
    <property type="match status" value="1"/>
</dbReference>
<evidence type="ECO:0000256" key="3">
    <source>
        <dbReference type="PROSITE-ProRule" id="PRU00023"/>
    </source>
</evidence>
<keyword evidence="5" id="KW-1185">Reference proteome</keyword>
<proteinExistence type="predicted"/>
<dbReference type="Pfam" id="PF12796">
    <property type="entry name" value="Ank_2"/>
    <property type="match status" value="1"/>
</dbReference>
<evidence type="ECO:0000256" key="2">
    <source>
        <dbReference type="ARBA" id="ARBA00023043"/>
    </source>
</evidence>
<dbReference type="SMART" id="SM00248">
    <property type="entry name" value="ANK"/>
    <property type="match status" value="2"/>
</dbReference>
<dbReference type="GeneID" id="88812371"/>
<keyword evidence="2 3" id="KW-0040">ANK repeat</keyword>
<dbReference type="PANTHER" id="PTHR24141">
    <property type="entry name" value="2-5A-DEPENDENT RIBONUCLEASE"/>
    <property type="match status" value="1"/>
</dbReference>
<dbReference type="PANTHER" id="PTHR24141:SF1">
    <property type="entry name" value="2-5A-DEPENDENT RIBONUCLEASE"/>
    <property type="match status" value="1"/>
</dbReference>
<evidence type="ECO:0000313" key="4">
    <source>
        <dbReference type="EMBL" id="QWB29272.1"/>
    </source>
</evidence>
<keyword evidence="1" id="KW-0677">Repeat</keyword>
<gene>
    <name evidence="4" type="ORF">KKI46_11810</name>
</gene>
<sequence length="228" mass="25673">MKRRRIIVVLLILIIIGIGGAIYVTKSNQQAALEQGLRSEKPERLANALKDTSLSTKEKNRYIRRFQETLAFDKAKLLLDEQTVKNKANWFYAAQFAPRSTVSAWLAEGAKISQLNAQGQSVLHVATSVNRSIDAYALLIKKASKKELNRIDDFGHTPLFYATLDQNEAAIELLLEAGADSNRGKEKPVYETVKQNRKDLYAMLEQNGATVESKKVKKLAKEYRATKF</sequence>
<dbReference type="PROSITE" id="PS50297">
    <property type="entry name" value="ANK_REP_REGION"/>
    <property type="match status" value="1"/>
</dbReference>
<dbReference type="InterPro" id="IPR036770">
    <property type="entry name" value="Ankyrin_rpt-contain_sf"/>
</dbReference>
<evidence type="ECO:0000313" key="5">
    <source>
        <dbReference type="Proteomes" id="UP000679498"/>
    </source>
</evidence>
<reference evidence="4 5" key="1">
    <citation type="submission" date="2021-05" db="EMBL/GenBank/DDBJ databases">
        <title>Biocontrol using Exiguobacterium acetylicum SI17 against litchi downy blight caused by Peronophythora litchii.</title>
        <authorList>
            <person name="Zheng L."/>
        </authorList>
    </citation>
    <scope>NUCLEOTIDE SEQUENCE [LARGE SCALE GENOMIC DNA]</scope>
    <source>
        <strain evidence="4 5">SI17</strain>
    </source>
</reference>